<evidence type="ECO:0000313" key="7">
    <source>
        <dbReference type="EMBL" id="KAJ8097206.1"/>
    </source>
</evidence>
<evidence type="ECO:0008006" key="9">
    <source>
        <dbReference type="Google" id="ProtNLM"/>
    </source>
</evidence>
<reference evidence="7" key="1">
    <citation type="submission" date="2023-03" db="EMBL/GenBank/DDBJ databases">
        <title>Near-Complete genome sequence of Lipomyces tetrasporous NRRL Y-64009, an oleaginous yeast capable of growing on lignocellulosic hydrolysates.</title>
        <authorList>
            <consortium name="Lawrence Berkeley National Laboratory"/>
            <person name="Jagtap S.S."/>
            <person name="Liu J.-J."/>
            <person name="Walukiewicz H.E."/>
            <person name="Pangilinan J."/>
            <person name="Lipzen A."/>
            <person name="Ahrendt S."/>
            <person name="Koriabine M."/>
            <person name="Cobaugh K."/>
            <person name="Salamov A."/>
            <person name="Yoshinaga Y."/>
            <person name="Ng V."/>
            <person name="Daum C."/>
            <person name="Grigoriev I.V."/>
            <person name="Slininger P.J."/>
            <person name="Dien B.S."/>
            <person name="Jin Y.-S."/>
            <person name="Rao C.V."/>
        </authorList>
    </citation>
    <scope>NUCLEOTIDE SEQUENCE</scope>
    <source>
        <strain evidence="7">NRRL Y-64009</strain>
    </source>
</reference>
<dbReference type="EMBL" id="JARPMG010000012">
    <property type="protein sequence ID" value="KAJ8097206.1"/>
    <property type="molecule type" value="Genomic_DNA"/>
</dbReference>
<name>A0AAD7QLR7_9ASCO</name>
<dbReference type="InterPro" id="IPR051089">
    <property type="entry name" value="prtT"/>
</dbReference>
<gene>
    <name evidence="7" type="ORF">POJ06DRAFT_283795</name>
</gene>
<feature type="region of interest" description="Disordered" evidence="6">
    <location>
        <begin position="387"/>
        <end position="408"/>
    </location>
</feature>
<dbReference type="GO" id="GO:0005634">
    <property type="term" value="C:nucleus"/>
    <property type="evidence" value="ECO:0007669"/>
    <property type="project" value="UniProtKB-SubCell"/>
</dbReference>
<protein>
    <recommendedName>
        <fullName evidence="9">Transcription factor domain-containing protein</fullName>
    </recommendedName>
</protein>
<evidence type="ECO:0000256" key="6">
    <source>
        <dbReference type="SAM" id="MobiDB-lite"/>
    </source>
</evidence>
<sequence>MSSQSPFVIIPPRTTASDLRQESPLLYRAIIIATSGYHSCRQTSYEKQISEFVTDHLLMRSNKSLELLQSILLFIACYRRSAIISVQLNNLLQLAVGLVVELNLNRGPTFFDKSKMLFLAASMRLTRPIEESCQILIEMQVYPTDVQLAYVVKAQYLTERIAQTIHINEWDMTFTAKPPVEMHIRAFQSEITAMKNSLPLSLQQNTSALMHLDFASIRLYEVALLDTPQSPFTNPIPTKATHLENLYSLLLSTKSFITFFLSTPAETHHSLSYITWAQFAYALMILTRLTFFTSPSCPSWTIEIVRSIMDFSVVQDTLVARFEQARAHTFSRMTPGENRAEREELYNRYIRILHKARALFENRVKFEKSANAGWEQDKVRLIGPFKGKNRDVERGDGPPTPSTSNSGAMELMDDEMQLDQSLFDALNDDAFWLDLATEWGNGLGLYNNNFVAS</sequence>
<dbReference type="GO" id="GO:0000981">
    <property type="term" value="F:DNA-binding transcription factor activity, RNA polymerase II-specific"/>
    <property type="evidence" value="ECO:0007669"/>
    <property type="project" value="TreeGrafter"/>
</dbReference>
<dbReference type="GeneID" id="80885296"/>
<accession>A0AAD7QLR7</accession>
<proteinExistence type="predicted"/>
<evidence type="ECO:0000256" key="2">
    <source>
        <dbReference type="ARBA" id="ARBA00023015"/>
    </source>
</evidence>
<evidence type="ECO:0000256" key="1">
    <source>
        <dbReference type="ARBA" id="ARBA00004123"/>
    </source>
</evidence>
<evidence type="ECO:0000313" key="8">
    <source>
        <dbReference type="Proteomes" id="UP001217417"/>
    </source>
</evidence>
<dbReference type="RefSeq" id="XP_056040656.1">
    <property type="nucleotide sequence ID" value="XM_056190130.1"/>
</dbReference>
<keyword evidence="5" id="KW-0539">Nucleus</keyword>
<dbReference type="AlphaFoldDB" id="A0AAD7QLR7"/>
<evidence type="ECO:0000256" key="3">
    <source>
        <dbReference type="ARBA" id="ARBA00023125"/>
    </source>
</evidence>
<comment type="caution">
    <text evidence="7">The sequence shown here is derived from an EMBL/GenBank/DDBJ whole genome shotgun (WGS) entry which is preliminary data.</text>
</comment>
<keyword evidence="4" id="KW-0804">Transcription</keyword>
<dbReference type="PANTHER" id="PTHR31845">
    <property type="entry name" value="FINGER DOMAIN PROTEIN, PUTATIVE-RELATED"/>
    <property type="match status" value="1"/>
</dbReference>
<dbReference type="GO" id="GO:0000976">
    <property type="term" value="F:transcription cis-regulatory region binding"/>
    <property type="evidence" value="ECO:0007669"/>
    <property type="project" value="TreeGrafter"/>
</dbReference>
<organism evidence="7 8">
    <name type="scientific">Lipomyces tetrasporus</name>
    <dbReference type="NCBI Taxonomy" id="54092"/>
    <lineage>
        <taxon>Eukaryota</taxon>
        <taxon>Fungi</taxon>
        <taxon>Dikarya</taxon>
        <taxon>Ascomycota</taxon>
        <taxon>Saccharomycotina</taxon>
        <taxon>Lipomycetes</taxon>
        <taxon>Lipomycetales</taxon>
        <taxon>Lipomycetaceae</taxon>
        <taxon>Lipomyces</taxon>
    </lineage>
</organism>
<keyword evidence="3" id="KW-0238">DNA-binding</keyword>
<dbReference type="PANTHER" id="PTHR31845:SF10">
    <property type="entry name" value="ZN(II)2CYS6 TRANSCRIPTION FACTOR (EUROFUNG)"/>
    <property type="match status" value="1"/>
</dbReference>
<evidence type="ECO:0000256" key="5">
    <source>
        <dbReference type="ARBA" id="ARBA00023242"/>
    </source>
</evidence>
<keyword evidence="2" id="KW-0805">Transcription regulation</keyword>
<keyword evidence="8" id="KW-1185">Reference proteome</keyword>
<comment type="subcellular location">
    <subcellularLocation>
        <location evidence="1">Nucleus</location>
    </subcellularLocation>
</comment>
<evidence type="ECO:0000256" key="4">
    <source>
        <dbReference type="ARBA" id="ARBA00023163"/>
    </source>
</evidence>
<dbReference type="Proteomes" id="UP001217417">
    <property type="component" value="Unassembled WGS sequence"/>
</dbReference>